<accession>A0AAD1YAR7</accession>
<comment type="caution">
    <text evidence="2">The sequence shown here is derived from an EMBL/GenBank/DDBJ whole genome shotgun (WGS) entry which is preliminary data.</text>
</comment>
<name>A0AAD1YAR7_EUPCR</name>
<dbReference type="EMBL" id="CAMPGE010029871">
    <property type="protein sequence ID" value="CAI2387355.1"/>
    <property type="molecule type" value="Genomic_DNA"/>
</dbReference>
<proteinExistence type="predicted"/>
<feature type="compositionally biased region" description="Acidic residues" evidence="1">
    <location>
        <begin position="468"/>
        <end position="478"/>
    </location>
</feature>
<evidence type="ECO:0000313" key="3">
    <source>
        <dbReference type="Proteomes" id="UP001295684"/>
    </source>
</evidence>
<evidence type="ECO:0000313" key="2">
    <source>
        <dbReference type="EMBL" id="CAI2387355.1"/>
    </source>
</evidence>
<keyword evidence="3" id="KW-1185">Reference proteome</keyword>
<organism evidence="2 3">
    <name type="scientific">Euplotes crassus</name>
    <dbReference type="NCBI Taxonomy" id="5936"/>
    <lineage>
        <taxon>Eukaryota</taxon>
        <taxon>Sar</taxon>
        <taxon>Alveolata</taxon>
        <taxon>Ciliophora</taxon>
        <taxon>Intramacronucleata</taxon>
        <taxon>Spirotrichea</taxon>
        <taxon>Hypotrichia</taxon>
        <taxon>Euplotida</taxon>
        <taxon>Euplotidae</taxon>
        <taxon>Moneuplotes</taxon>
    </lineage>
</organism>
<feature type="region of interest" description="Disordered" evidence="1">
    <location>
        <begin position="450"/>
        <end position="483"/>
    </location>
</feature>
<protein>
    <submittedName>
        <fullName evidence="2">Uncharacterized protein</fullName>
    </submittedName>
</protein>
<gene>
    <name evidence="2" type="ORF">ECRASSUSDP1_LOCUS28985</name>
</gene>
<sequence length="535" mass="62869">MRGVYFGPEEIDPPSEEEDSSNVVYFDSSIRKIHINAEKENEFNYFKIQEWEGIRSILANARKQLKCTGENCKELTHKKIADVSTGGDKAEYYCNDCFRIFDNRFGSTNLVIGEELDKLYEALLGLKEYQKAHYNSLAYSESIIGEPRGKSRTEYKDAFEMCQKLQEEIIGYCDQGFHKLLKNLKRIHSKIAFIKKKIDDQVEKIGEQVAYKLSEIIIPKDNKIYDKDGCLATKIFYTKLGLESETEKYEKKLEKSAQDQFEKEQKDEGAAKHLINKHTPYCYEYHDQFFKREEDFGTDALKYIQFGAQGRSNFLQEHHLVQIDFGQLRSKFPDHFLQVKLPVLRGLTIMGVEKFESEVAFAHKIKVFFKKIMPDFLDILDLRGSVYKNAEFIDHNVDQLCKLIKRGRIRKHLQLEHFKMKDEQFNKIINSCANKLETVIFMNNKIYRPTPKPDSDEEEKYEELKDDLFDEDEEEEEKKEESVYLEPEINLEPLTKSYVLSTLTLKNNNWSRKLVESANMLFPGKFREKRKIAIE</sequence>
<dbReference type="AlphaFoldDB" id="A0AAD1YAR7"/>
<dbReference type="Proteomes" id="UP001295684">
    <property type="component" value="Unassembled WGS sequence"/>
</dbReference>
<evidence type="ECO:0000256" key="1">
    <source>
        <dbReference type="SAM" id="MobiDB-lite"/>
    </source>
</evidence>
<reference evidence="2" key="1">
    <citation type="submission" date="2023-07" db="EMBL/GenBank/DDBJ databases">
        <authorList>
            <consortium name="AG Swart"/>
            <person name="Singh M."/>
            <person name="Singh A."/>
            <person name="Seah K."/>
            <person name="Emmerich C."/>
        </authorList>
    </citation>
    <scope>NUCLEOTIDE SEQUENCE</scope>
    <source>
        <strain evidence="2">DP1</strain>
    </source>
</reference>